<gene>
    <name evidence="2" type="ORF">Zm00014a_016649</name>
</gene>
<evidence type="ECO:0000313" key="2">
    <source>
        <dbReference type="EMBL" id="PWZ46554.1"/>
    </source>
</evidence>
<organism evidence="2">
    <name type="scientific">Zea mays</name>
    <name type="common">Maize</name>
    <dbReference type="NCBI Taxonomy" id="4577"/>
    <lineage>
        <taxon>Eukaryota</taxon>
        <taxon>Viridiplantae</taxon>
        <taxon>Streptophyta</taxon>
        <taxon>Embryophyta</taxon>
        <taxon>Tracheophyta</taxon>
        <taxon>Spermatophyta</taxon>
        <taxon>Magnoliopsida</taxon>
        <taxon>Liliopsida</taxon>
        <taxon>Poales</taxon>
        <taxon>Poaceae</taxon>
        <taxon>PACMAD clade</taxon>
        <taxon>Panicoideae</taxon>
        <taxon>Andropogonodae</taxon>
        <taxon>Andropogoneae</taxon>
        <taxon>Tripsacinae</taxon>
        <taxon>Zea</taxon>
    </lineage>
</organism>
<protein>
    <submittedName>
        <fullName evidence="2">Uncharacterized protein</fullName>
    </submittedName>
</protein>
<feature type="region of interest" description="Disordered" evidence="1">
    <location>
        <begin position="1"/>
        <end position="23"/>
    </location>
</feature>
<dbReference type="Proteomes" id="UP000251960">
    <property type="component" value="Chromosome 10"/>
</dbReference>
<dbReference type="AlphaFoldDB" id="A0A3L6GDE4"/>
<name>A0A3L6GDE4_MAIZE</name>
<dbReference type="EMBL" id="NCVQ01000002">
    <property type="protein sequence ID" value="PWZ46554.1"/>
    <property type="molecule type" value="Genomic_DNA"/>
</dbReference>
<evidence type="ECO:0000256" key="1">
    <source>
        <dbReference type="SAM" id="MobiDB-lite"/>
    </source>
</evidence>
<proteinExistence type="predicted"/>
<accession>A0A3L6GDE4</accession>
<reference evidence="2" key="1">
    <citation type="journal article" date="2018" name="Nat. Genet.">
        <title>Extensive intraspecific gene order and gene structural variations between Mo17 and other maize genomes.</title>
        <authorList>
            <person name="Sun S."/>
            <person name="Zhou Y."/>
            <person name="Chen J."/>
            <person name="Shi J."/>
            <person name="Zhao H."/>
            <person name="Zhao H."/>
            <person name="Song W."/>
            <person name="Zhang M."/>
            <person name="Cui Y."/>
            <person name="Dong X."/>
            <person name="Liu H."/>
            <person name="Ma X."/>
            <person name="Jiao Y."/>
            <person name="Wang B."/>
            <person name="Wei X."/>
            <person name="Stein J.C."/>
            <person name="Glaubitz J.C."/>
            <person name="Lu F."/>
            <person name="Yu G."/>
            <person name="Liang C."/>
            <person name="Fengler K."/>
            <person name="Li B."/>
            <person name="Rafalski A."/>
            <person name="Schnable P.S."/>
            <person name="Ware D.H."/>
            <person name="Buckler E.S."/>
            <person name="Lai J."/>
        </authorList>
    </citation>
    <scope>NUCLEOTIDE SEQUENCE [LARGE SCALE GENOMIC DNA]</scope>
    <source>
        <tissue evidence="2">Seedling</tissue>
    </source>
</reference>
<sequence>MWLALSSRSHTRTQRSLPPEYSAWPPRPTARAFTAAVWRDSVATRW</sequence>
<comment type="caution">
    <text evidence="2">The sequence shown here is derived from an EMBL/GenBank/DDBJ whole genome shotgun (WGS) entry which is preliminary data.</text>
</comment>